<evidence type="ECO:0000256" key="2">
    <source>
        <dbReference type="ARBA" id="ARBA00022763"/>
    </source>
</evidence>
<gene>
    <name evidence="6 9" type="primary">ruvA</name>
    <name evidence="9" type="ORF">NX772_00760</name>
</gene>
<comment type="subunit">
    <text evidence="6">Homotetramer. Forms an RuvA(8)-RuvB(12)-Holliday junction (HJ) complex. HJ DNA is sandwiched between 2 RuvA tetramers; dsDNA enters through RuvA and exits via RuvB. An RuvB hexamer assembles on each DNA strand where it exits the tetramer. Each RuvB hexamer is contacted by two RuvA subunits (via domain III) on 2 adjacent RuvB subunits; this complex drives branch migration. In the full resolvosome a probable DNA-RuvA(4)-RuvB(12)-RuvC(2) complex forms which resolves the HJ.</text>
</comment>
<protein>
    <recommendedName>
        <fullName evidence="6">Holliday junction branch migration complex subunit RuvA</fullName>
    </recommendedName>
</protein>
<proteinExistence type="inferred from homology"/>
<dbReference type="SUPFAM" id="SSF47781">
    <property type="entry name" value="RuvA domain 2-like"/>
    <property type="match status" value="1"/>
</dbReference>
<organism evidence="9 10">
    <name type="scientific">Mesomycoplasma molare</name>
    <dbReference type="NCBI Taxonomy" id="171288"/>
    <lineage>
        <taxon>Bacteria</taxon>
        <taxon>Bacillati</taxon>
        <taxon>Mycoplasmatota</taxon>
        <taxon>Mycoplasmoidales</taxon>
        <taxon>Metamycoplasmataceae</taxon>
        <taxon>Mesomycoplasma</taxon>
    </lineage>
</organism>
<dbReference type="InterPro" id="IPR000085">
    <property type="entry name" value="RuvA"/>
</dbReference>
<evidence type="ECO:0000313" key="10">
    <source>
        <dbReference type="Proteomes" id="UP001058364"/>
    </source>
</evidence>
<dbReference type="RefSeq" id="WP_027123155.1">
    <property type="nucleotide sequence ID" value="NZ_CP103423.1"/>
</dbReference>
<keyword evidence="10" id="KW-1185">Reference proteome</keyword>
<keyword evidence="2 6" id="KW-0227">DNA damage</keyword>
<evidence type="ECO:0000256" key="4">
    <source>
        <dbReference type="ARBA" id="ARBA00023172"/>
    </source>
</evidence>
<reference evidence="9" key="1">
    <citation type="submission" date="2022-08" db="EMBL/GenBank/DDBJ databases">
        <title>Complete genome sequence of Mycoplasma molare type strain H 542.</title>
        <authorList>
            <person name="Spergser J."/>
        </authorList>
    </citation>
    <scope>NUCLEOTIDE SEQUENCE</scope>
    <source>
        <strain evidence="9">H 542</strain>
    </source>
</reference>
<keyword evidence="3 6" id="KW-0238">DNA-binding</keyword>
<evidence type="ECO:0000313" key="9">
    <source>
        <dbReference type="EMBL" id="UWD34346.1"/>
    </source>
</evidence>
<dbReference type="Gene3D" id="1.10.150.20">
    <property type="entry name" value="5' to 3' exonuclease, C-terminal subdomain"/>
    <property type="match status" value="1"/>
</dbReference>
<dbReference type="SUPFAM" id="SSF50249">
    <property type="entry name" value="Nucleic acid-binding proteins"/>
    <property type="match status" value="1"/>
</dbReference>
<feature type="domain" description="Holliday junction DNA helicase RuvA C-terminal" evidence="8">
    <location>
        <begin position="167"/>
        <end position="210"/>
    </location>
</feature>
<dbReference type="InterPro" id="IPR012340">
    <property type="entry name" value="NA-bd_OB-fold"/>
</dbReference>
<name>A0ABY5TXR0_9BACT</name>
<evidence type="ECO:0000256" key="1">
    <source>
        <dbReference type="ARBA" id="ARBA00022490"/>
    </source>
</evidence>
<sequence>MEIYITGKIVSKNKNYIILDNNGVGHLLYVVNTDNFIKGENRKIYIYHWENDFQRTTYGFENFRERILFEDLTTISGIGPKTALVFLTEGWEKGINYIAEGDWEEISKYPYISQKIARQIVFEFQNKYKKILLNLKTKDEKNENSPFKGEIGEYSTFESTVKLDKKVANELEDTLKILGFKKKQIDYAISSLEPNDNLEFLVEEAIKLISNAREFRNQA</sequence>
<evidence type="ECO:0000256" key="5">
    <source>
        <dbReference type="ARBA" id="ARBA00023204"/>
    </source>
</evidence>
<evidence type="ECO:0000256" key="3">
    <source>
        <dbReference type="ARBA" id="ARBA00023125"/>
    </source>
</evidence>
<dbReference type="EMBL" id="CP103423">
    <property type="protein sequence ID" value="UWD34346.1"/>
    <property type="molecule type" value="Genomic_DNA"/>
</dbReference>
<comment type="caution">
    <text evidence="6">Lacks conserved residue(s) required for the propagation of feature annotation.</text>
</comment>
<dbReference type="InterPro" id="IPR011114">
    <property type="entry name" value="RuvA_C"/>
</dbReference>
<evidence type="ECO:0000259" key="7">
    <source>
        <dbReference type="Pfam" id="PF01330"/>
    </source>
</evidence>
<accession>A0ABY5TXR0</accession>
<comment type="function">
    <text evidence="6">The RuvA-RuvB-RuvC complex processes Holliday junction (HJ) DNA during genetic recombination and DNA repair, while the RuvA-RuvB complex plays an important role in the rescue of blocked DNA replication forks via replication fork reversal (RFR). RuvA specifically binds to HJ cruciform DNA, conferring on it an open structure. The RuvB hexamer acts as an ATP-dependent pump, pulling dsDNA into and through the RuvAB complex. HJ branch migration allows RuvC to scan DNA until it finds its consensus sequence, where it cleaves and resolves the cruciform DNA.</text>
</comment>
<feature type="domain" description="DNA helicase Holliday junction RuvA type" evidence="7">
    <location>
        <begin position="4"/>
        <end position="59"/>
    </location>
</feature>
<dbReference type="Pfam" id="PF07499">
    <property type="entry name" value="RuvA_C"/>
    <property type="match status" value="1"/>
</dbReference>
<dbReference type="HAMAP" id="MF_00031">
    <property type="entry name" value="DNA_HJ_migration_RuvA"/>
    <property type="match status" value="1"/>
</dbReference>
<comment type="similarity">
    <text evidence="6">Belongs to the RuvA family.</text>
</comment>
<dbReference type="Proteomes" id="UP001058364">
    <property type="component" value="Chromosome"/>
</dbReference>
<keyword evidence="1 6" id="KW-0963">Cytoplasm</keyword>
<dbReference type="InterPro" id="IPR010994">
    <property type="entry name" value="RuvA_2-like"/>
</dbReference>
<keyword evidence="5 6" id="KW-0234">DNA repair</keyword>
<comment type="domain">
    <text evidence="6">Has three domains with a flexible linker between the domains II and III and assumes an 'L' shape. Domain III is highly mobile and contacts RuvB.</text>
</comment>
<evidence type="ECO:0000256" key="6">
    <source>
        <dbReference type="HAMAP-Rule" id="MF_00031"/>
    </source>
</evidence>
<dbReference type="Pfam" id="PF01330">
    <property type="entry name" value="RuvA_N"/>
    <property type="match status" value="1"/>
</dbReference>
<dbReference type="Pfam" id="PF14520">
    <property type="entry name" value="HHH_5"/>
    <property type="match status" value="1"/>
</dbReference>
<comment type="subcellular location">
    <subcellularLocation>
        <location evidence="6">Cytoplasm</location>
    </subcellularLocation>
</comment>
<dbReference type="Gene3D" id="2.40.50.140">
    <property type="entry name" value="Nucleic acid-binding proteins"/>
    <property type="match status" value="1"/>
</dbReference>
<evidence type="ECO:0000259" key="8">
    <source>
        <dbReference type="Pfam" id="PF07499"/>
    </source>
</evidence>
<keyword evidence="4 6" id="KW-0233">DNA recombination</keyword>
<dbReference type="NCBIfam" id="TIGR00084">
    <property type="entry name" value="ruvA"/>
    <property type="match status" value="1"/>
</dbReference>
<feature type="region of interest" description="Domain III" evidence="6">
    <location>
        <begin position="168"/>
        <end position="219"/>
    </location>
</feature>
<dbReference type="InterPro" id="IPR013849">
    <property type="entry name" value="DNA_helicase_Holl-junc_RuvA_I"/>
</dbReference>